<reference evidence="1" key="1">
    <citation type="submission" date="2019-12" db="EMBL/GenBank/DDBJ databases">
        <title>Genome sequencing and annotation of Brassica cretica.</title>
        <authorList>
            <person name="Studholme D.J."/>
            <person name="Sarris P.F."/>
        </authorList>
    </citation>
    <scope>NUCLEOTIDE SEQUENCE</scope>
    <source>
        <strain evidence="1">PFS-102/07</strain>
        <tissue evidence="1">Leaf</tissue>
    </source>
</reference>
<gene>
    <name evidence="1" type="ORF">F2Q70_00015765</name>
</gene>
<name>A0A8S9HU98_BRACR</name>
<comment type="caution">
    <text evidence="1">The sequence shown here is derived from an EMBL/GenBank/DDBJ whole genome shotgun (WGS) entry which is preliminary data.</text>
</comment>
<proteinExistence type="predicted"/>
<dbReference type="AlphaFoldDB" id="A0A8S9HU98"/>
<organism evidence="1">
    <name type="scientific">Brassica cretica</name>
    <name type="common">Mustard</name>
    <dbReference type="NCBI Taxonomy" id="69181"/>
    <lineage>
        <taxon>Eukaryota</taxon>
        <taxon>Viridiplantae</taxon>
        <taxon>Streptophyta</taxon>
        <taxon>Embryophyta</taxon>
        <taxon>Tracheophyta</taxon>
        <taxon>Spermatophyta</taxon>
        <taxon>Magnoliopsida</taxon>
        <taxon>eudicotyledons</taxon>
        <taxon>Gunneridae</taxon>
        <taxon>Pentapetalae</taxon>
        <taxon>rosids</taxon>
        <taxon>malvids</taxon>
        <taxon>Brassicales</taxon>
        <taxon>Brassicaceae</taxon>
        <taxon>Brassiceae</taxon>
        <taxon>Brassica</taxon>
    </lineage>
</organism>
<evidence type="ECO:0000313" key="1">
    <source>
        <dbReference type="EMBL" id="KAF2562611.1"/>
    </source>
</evidence>
<dbReference type="EMBL" id="QGKY02001250">
    <property type="protein sequence ID" value="KAF2562611.1"/>
    <property type="molecule type" value="Genomic_DNA"/>
</dbReference>
<accession>A0A8S9HU98</accession>
<protein>
    <submittedName>
        <fullName evidence="1">Uncharacterized protein</fullName>
    </submittedName>
</protein>
<sequence length="83" mass="9671">MYHVADQKLVICISHVSVLKKVEENIEGILTERFRIHSFSDFEASCDLRGDLHDVVGHLKLVDDQPLHERPVLTYFSLKIRNR</sequence>